<protein>
    <submittedName>
        <fullName evidence="8">ETS domain-containing protein</fullName>
    </submittedName>
</protein>
<keyword evidence="2 3" id="KW-0238">DNA-binding</keyword>
<evidence type="ECO:0000313" key="7">
    <source>
        <dbReference type="Proteomes" id="UP000275846"/>
    </source>
</evidence>
<dbReference type="SMART" id="SM00413">
    <property type="entry name" value="ETS"/>
    <property type="match status" value="1"/>
</dbReference>
<evidence type="ECO:0000256" key="2">
    <source>
        <dbReference type="ARBA" id="ARBA00023125"/>
    </source>
</evidence>
<dbReference type="GO" id="GO:0043565">
    <property type="term" value="F:sequence-specific DNA binding"/>
    <property type="evidence" value="ECO:0007669"/>
    <property type="project" value="InterPro"/>
</dbReference>
<dbReference type="GO" id="GO:0000981">
    <property type="term" value="F:DNA-binding transcription factor activity, RNA polymerase II-specific"/>
    <property type="evidence" value="ECO:0007669"/>
    <property type="project" value="TreeGrafter"/>
</dbReference>
<evidence type="ECO:0000256" key="1">
    <source>
        <dbReference type="ARBA" id="ARBA00005562"/>
    </source>
</evidence>
<evidence type="ECO:0000259" key="5">
    <source>
        <dbReference type="PROSITE" id="PS50061"/>
    </source>
</evidence>
<keyword evidence="7" id="KW-1185">Reference proteome</keyword>
<dbReference type="InterPro" id="IPR000418">
    <property type="entry name" value="Ets_dom"/>
</dbReference>
<proteinExistence type="inferred from homology"/>
<dbReference type="EMBL" id="UYSU01035284">
    <property type="protein sequence ID" value="VDL95891.1"/>
    <property type="molecule type" value="Genomic_DNA"/>
</dbReference>
<comment type="similarity">
    <text evidence="1 3">Belongs to the ETS family.</text>
</comment>
<comment type="subcellular location">
    <subcellularLocation>
        <location evidence="3">Nucleus</location>
    </subcellularLocation>
</comment>
<dbReference type="GO" id="GO:0030154">
    <property type="term" value="P:cell differentiation"/>
    <property type="evidence" value="ECO:0007669"/>
    <property type="project" value="TreeGrafter"/>
</dbReference>
<reference evidence="6 7" key="2">
    <citation type="submission" date="2018-11" db="EMBL/GenBank/DDBJ databases">
        <authorList>
            <consortium name="Pathogen Informatics"/>
        </authorList>
    </citation>
    <scope>NUCLEOTIDE SEQUENCE [LARGE SCALE GENOMIC DNA]</scope>
    <source>
        <strain evidence="6 7">NST_G2</strain>
    </source>
</reference>
<organism evidence="8">
    <name type="scientific">Schistocephalus solidus</name>
    <name type="common">Tapeworm</name>
    <dbReference type="NCBI Taxonomy" id="70667"/>
    <lineage>
        <taxon>Eukaryota</taxon>
        <taxon>Metazoa</taxon>
        <taxon>Spiralia</taxon>
        <taxon>Lophotrochozoa</taxon>
        <taxon>Platyhelminthes</taxon>
        <taxon>Cestoda</taxon>
        <taxon>Eucestoda</taxon>
        <taxon>Diphyllobothriidea</taxon>
        <taxon>Diphyllobothriidae</taxon>
        <taxon>Schistocephalus</taxon>
    </lineage>
</organism>
<keyword evidence="3" id="KW-0539">Nucleus</keyword>
<dbReference type="WBParaSite" id="SSLN_0000986801-mRNA-1">
    <property type="protein sequence ID" value="SSLN_0000986801-mRNA-1"/>
    <property type="gene ID" value="SSLN_0000986801"/>
</dbReference>
<evidence type="ECO:0000313" key="6">
    <source>
        <dbReference type="EMBL" id="VDL95891.1"/>
    </source>
</evidence>
<dbReference type="Pfam" id="PF00178">
    <property type="entry name" value="Ets"/>
    <property type="match status" value="1"/>
</dbReference>
<evidence type="ECO:0000313" key="8">
    <source>
        <dbReference type="WBParaSite" id="SSLN_0000986801-mRNA-1"/>
    </source>
</evidence>
<dbReference type="InterPro" id="IPR036390">
    <property type="entry name" value="WH_DNA-bd_sf"/>
</dbReference>
<reference evidence="8" key="1">
    <citation type="submission" date="2016-06" db="UniProtKB">
        <authorList>
            <consortium name="WormBaseParasite"/>
        </authorList>
    </citation>
    <scope>IDENTIFICATION</scope>
</reference>
<accession>A0A183SZ58</accession>
<evidence type="ECO:0000256" key="3">
    <source>
        <dbReference type="RuleBase" id="RU004019"/>
    </source>
</evidence>
<evidence type="ECO:0000256" key="4">
    <source>
        <dbReference type="SAM" id="MobiDB-lite"/>
    </source>
</evidence>
<dbReference type="STRING" id="70667.A0A183SZ58"/>
<dbReference type="InterPro" id="IPR036388">
    <property type="entry name" value="WH-like_DNA-bd_sf"/>
</dbReference>
<dbReference type="PRINTS" id="PR00454">
    <property type="entry name" value="ETSDOMAIN"/>
</dbReference>
<dbReference type="Proteomes" id="UP000275846">
    <property type="component" value="Unassembled WGS sequence"/>
</dbReference>
<dbReference type="PANTHER" id="PTHR11849">
    <property type="entry name" value="ETS"/>
    <property type="match status" value="1"/>
</dbReference>
<dbReference type="InterPro" id="IPR046328">
    <property type="entry name" value="ETS_fam"/>
</dbReference>
<gene>
    <name evidence="6" type="ORF">SSLN_LOCUS9506</name>
</gene>
<name>A0A183SZ58_SCHSO</name>
<feature type="domain" description="ETS" evidence="5">
    <location>
        <begin position="583"/>
        <end position="662"/>
    </location>
</feature>
<dbReference type="SUPFAM" id="SSF46785">
    <property type="entry name" value="Winged helix' DNA-binding domain"/>
    <property type="match status" value="1"/>
</dbReference>
<sequence length="703" mass="78216">MEIRDKSIGREAVIISACIQGQFSNFCVHEEGPTGRTPSLVSSQLRDKVDASLPILGAEKSEDEISCDAESQATSPKLYRLPSENSDFSLVSGNHELITFNELQLEREADWQRLDFPVNPLNSCIKRRLDRSHAYLGRSFSSGRRRRHCFEAAPNSSSLPTLPPDFREAAELPLTDENYFDSGISSLHLSPTGTDRSYHSPSSSLSLSTDSAVCGGGYGSDEIANPDDNPDAEAWNLVEFNCRTGSGRVADNDPWLAENHPESNSSYRSADFVLLQQRWPPMPAQRRTLQWPAPNDAMLSLAPSTSAAPSASRRKQPILYSGPSVSSVTRYADLSRLKLPSKHLPQVTPQRVYCGPGVQHQMLPKDFVVGGCESGLCNSCLEDRSALYERLTEGSVTQPGDYLAFSKTRSSIAVSPQSVSPASSPPSASSSTSPLTLALPFGPVCRTVPRPLQPCSESYCWSHPPTAARARKACLRGLASVNDCSLVTFEQTDSSSDYEIEAENFPHSRRPMHPPIGGGHPFKRTPRPSTRTPLPLPPHAAGGLTRRRTIGFTNGERPYHQESARSRYNQYMRNRARGRGRRRHLLSFILDLLAHRHNCVEWVSKTDKVFQIVNPEQLTRLWGEYKNNKKMSFESLSRSLRLYYAPGKLERISGLRHHYRLLYSSALISSEAEDLCNLPPHFPATRKRRSDCRHDNNANAEWT</sequence>
<feature type="region of interest" description="Disordered" evidence="4">
    <location>
        <begin position="525"/>
        <end position="544"/>
    </location>
</feature>
<dbReference type="GO" id="GO:0005634">
    <property type="term" value="C:nucleus"/>
    <property type="evidence" value="ECO:0007669"/>
    <property type="project" value="UniProtKB-SubCell"/>
</dbReference>
<dbReference type="Gene3D" id="1.10.10.10">
    <property type="entry name" value="Winged helix-like DNA-binding domain superfamily/Winged helix DNA-binding domain"/>
    <property type="match status" value="1"/>
</dbReference>
<dbReference type="AlphaFoldDB" id="A0A183SZ58"/>
<dbReference type="PROSITE" id="PS50061">
    <property type="entry name" value="ETS_DOMAIN_3"/>
    <property type="match status" value="1"/>
</dbReference>
<dbReference type="OrthoDB" id="5961210at2759"/>